<evidence type="ECO:0000256" key="2">
    <source>
        <dbReference type="SAM" id="SignalP"/>
    </source>
</evidence>
<accession>A0A8C8VYD4</accession>
<feature type="signal peptide" evidence="2">
    <location>
        <begin position="1"/>
        <end position="24"/>
    </location>
</feature>
<organism evidence="3 4">
    <name type="scientific">Peromyscus maniculatus bairdii</name>
    <name type="common">Prairie deer mouse</name>
    <dbReference type="NCBI Taxonomy" id="230844"/>
    <lineage>
        <taxon>Eukaryota</taxon>
        <taxon>Metazoa</taxon>
        <taxon>Chordata</taxon>
        <taxon>Craniata</taxon>
        <taxon>Vertebrata</taxon>
        <taxon>Euteleostomi</taxon>
        <taxon>Mammalia</taxon>
        <taxon>Eutheria</taxon>
        <taxon>Euarchontoglires</taxon>
        <taxon>Glires</taxon>
        <taxon>Rodentia</taxon>
        <taxon>Myomorpha</taxon>
        <taxon>Muroidea</taxon>
        <taxon>Cricetidae</taxon>
        <taxon>Neotominae</taxon>
        <taxon>Peromyscus</taxon>
    </lineage>
</organism>
<evidence type="ECO:0000256" key="1">
    <source>
        <dbReference type="SAM" id="MobiDB-lite"/>
    </source>
</evidence>
<dbReference type="Pfam" id="PF15307">
    <property type="entry name" value="SPACA7"/>
    <property type="match status" value="1"/>
</dbReference>
<dbReference type="Proteomes" id="UP000694547">
    <property type="component" value="Chromosome 17"/>
</dbReference>
<feature type="chain" id="PRO_5034548250" evidence="2">
    <location>
        <begin position="25"/>
        <end position="158"/>
    </location>
</feature>
<evidence type="ECO:0000313" key="4">
    <source>
        <dbReference type="Proteomes" id="UP000694547"/>
    </source>
</evidence>
<dbReference type="GeneTree" id="ENSGT00390000018090"/>
<keyword evidence="2" id="KW-0732">Signal</keyword>
<reference evidence="3" key="2">
    <citation type="submission" date="2025-08" db="UniProtKB">
        <authorList>
            <consortium name="Ensembl"/>
        </authorList>
    </citation>
    <scope>IDENTIFICATION</scope>
</reference>
<proteinExistence type="predicted"/>
<gene>
    <name evidence="3" type="primary">Spaca7</name>
</gene>
<evidence type="ECO:0000313" key="3">
    <source>
        <dbReference type="Ensembl" id="ENSPEMP00000020788.1"/>
    </source>
</evidence>
<protein>
    <submittedName>
        <fullName evidence="3">Sperm acrosome associated 7</fullName>
    </submittedName>
</protein>
<reference evidence="3" key="3">
    <citation type="submission" date="2025-09" db="UniProtKB">
        <authorList>
            <consortium name="Ensembl"/>
        </authorList>
    </citation>
    <scope>IDENTIFICATION</scope>
</reference>
<dbReference type="Ensembl" id="ENSPEMT00000025137.2">
    <property type="protein sequence ID" value="ENSPEMP00000020788.1"/>
    <property type="gene ID" value="ENSPEMG00000018629.2"/>
</dbReference>
<dbReference type="CTD" id="122258"/>
<dbReference type="InterPro" id="IPR029301">
    <property type="entry name" value="SPACA7"/>
</dbReference>
<dbReference type="GO" id="GO:0001669">
    <property type="term" value="C:acrosomal vesicle"/>
    <property type="evidence" value="ECO:0007669"/>
    <property type="project" value="InterPro"/>
</dbReference>
<name>A0A8C8VYD4_PERMB</name>
<keyword evidence="4" id="KW-1185">Reference proteome</keyword>
<dbReference type="RefSeq" id="XP_042118726.1">
    <property type="nucleotide sequence ID" value="XM_042262792.1"/>
</dbReference>
<feature type="region of interest" description="Disordered" evidence="1">
    <location>
        <begin position="57"/>
        <end position="130"/>
    </location>
</feature>
<dbReference type="AlphaFoldDB" id="A0A8C8VYD4"/>
<sequence length="158" mass="17555">MAATRGVETFLSVFLLCCWRGAELQPVNKTSGPVTDDSLNSTNEEMPEVFDEIIAQEILEPNTSASNETPTTKRTTRTTKPTKEKNSGIDDNYQEDGSENYHEVVENSELSSLNKEKFESNERKSSSSDNFGKVSVLDRILQNIGRPEGGLDLTESIF</sequence>
<feature type="compositionally biased region" description="Basic and acidic residues" evidence="1">
    <location>
        <begin position="114"/>
        <end position="126"/>
    </location>
</feature>
<reference evidence="3 4" key="1">
    <citation type="submission" date="2018-10" db="EMBL/GenBank/DDBJ databases">
        <title>Improved assembly of the deer mouse Peromyscus maniculatus genome.</title>
        <authorList>
            <person name="Lassance J.-M."/>
            <person name="Hoekstra H.E."/>
        </authorList>
    </citation>
    <scope>NUCLEOTIDE SEQUENCE [LARGE SCALE GENOMIC DNA]</scope>
</reference>